<feature type="domain" description="VanZ-like" evidence="2">
    <location>
        <begin position="13"/>
        <end position="136"/>
    </location>
</feature>
<evidence type="ECO:0000313" key="3">
    <source>
        <dbReference type="EMBL" id="AET57265.1"/>
    </source>
</evidence>
<feature type="transmembrane region" description="Helical" evidence="1">
    <location>
        <begin position="92"/>
        <end position="114"/>
    </location>
</feature>
<accession>G7VZM3</accession>
<organism evidence="3 4">
    <name type="scientific">Paenibacillus terrae (strain HPL-003)</name>
    <dbReference type="NCBI Taxonomy" id="985665"/>
    <lineage>
        <taxon>Bacteria</taxon>
        <taxon>Bacillati</taxon>
        <taxon>Bacillota</taxon>
        <taxon>Bacilli</taxon>
        <taxon>Bacillales</taxon>
        <taxon>Paenibacillaceae</taxon>
        <taxon>Paenibacillus</taxon>
    </lineage>
</organism>
<dbReference type="HOGENOM" id="CLU_948840_0_0_9"/>
<feature type="transmembrane region" description="Helical" evidence="1">
    <location>
        <begin position="65"/>
        <end position="85"/>
    </location>
</feature>
<dbReference type="RefSeq" id="WP_014278048.1">
    <property type="nucleotide sequence ID" value="NC_016641.1"/>
</dbReference>
<dbReference type="AlphaFoldDB" id="G7VZM3"/>
<feature type="transmembrane region" description="Helical" evidence="1">
    <location>
        <begin position="7"/>
        <end position="27"/>
    </location>
</feature>
<evidence type="ECO:0000256" key="1">
    <source>
        <dbReference type="SAM" id="Phobius"/>
    </source>
</evidence>
<name>G7VZM3_PAETH</name>
<dbReference type="Pfam" id="PF04892">
    <property type="entry name" value="VanZ"/>
    <property type="match status" value="1"/>
</dbReference>
<dbReference type="OrthoDB" id="4822551at2"/>
<keyword evidence="1" id="KW-0812">Transmembrane</keyword>
<dbReference type="InterPro" id="IPR006976">
    <property type="entry name" value="VanZ-like"/>
</dbReference>
<protein>
    <submittedName>
        <fullName evidence="3">VanZ family protein</fullName>
    </submittedName>
</protein>
<evidence type="ECO:0000313" key="4">
    <source>
        <dbReference type="Proteomes" id="UP000005876"/>
    </source>
</evidence>
<reference evidence="4" key="1">
    <citation type="submission" date="2011-11" db="EMBL/GenBank/DDBJ databases">
        <title>Complete sequence of Paenibacillus terrae HPL-003.</title>
        <authorList>
            <person name="Shin S.H."/>
            <person name="Kim S."/>
            <person name="Kim J.Y."/>
        </authorList>
    </citation>
    <scope>NUCLEOTIDE SEQUENCE [LARGE SCALE GENOMIC DNA]</scope>
    <source>
        <strain evidence="4">HPL-003</strain>
    </source>
</reference>
<dbReference type="Proteomes" id="UP000005876">
    <property type="component" value="Chromosome"/>
</dbReference>
<reference evidence="3 4" key="3">
    <citation type="journal article" date="2012" name="J. Bacteriol.">
        <title>Genome Sequence of Paenibacillus terrae HPL-003, a Xylanase-Producing Bacterium Isolated from Soil Found in Forest Residue.</title>
        <authorList>
            <person name="Shin S.H."/>
            <person name="Kim S."/>
            <person name="Kim J.Y."/>
            <person name="Song H.Y."/>
            <person name="Cho S.J."/>
            <person name="Kim D.R."/>
            <person name="Lee K.I."/>
            <person name="Lim H.K."/>
            <person name="Park N.J."/>
            <person name="Hwang I.T."/>
            <person name="Yang K.S."/>
        </authorList>
    </citation>
    <scope>NUCLEOTIDE SEQUENCE [LARGE SCALE GENOMIC DNA]</scope>
    <source>
        <strain evidence="3 4">HPL-003</strain>
    </source>
</reference>
<dbReference type="KEGG" id="pta:HPL003_02420"/>
<dbReference type="EMBL" id="CP003107">
    <property type="protein sequence ID" value="AET57265.1"/>
    <property type="molecule type" value="Genomic_DNA"/>
</dbReference>
<feature type="transmembrane region" description="Helical" evidence="1">
    <location>
        <begin position="120"/>
        <end position="138"/>
    </location>
</feature>
<dbReference type="STRING" id="985665.HPL003_02420"/>
<gene>
    <name evidence="3" type="ordered locus">HPL003_02420</name>
</gene>
<dbReference type="eggNOG" id="COG4767">
    <property type="taxonomic scope" value="Bacteria"/>
</dbReference>
<evidence type="ECO:0000259" key="2">
    <source>
        <dbReference type="Pfam" id="PF04892"/>
    </source>
</evidence>
<keyword evidence="1" id="KW-1133">Transmembrane helix</keyword>
<feature type="transmembrane region" description="Helical" evidence="1">
    <location>
        <begin position="147"/>
        <end position="168"/>
    </location>
</feature>
<reference key="2">
    <citation type="submission" date="2011-11" db="EMBL/GenBank/DDBJ databases">
        <authorList>
            <person name="Shin S.H."/>
            <person name="Kim S."/>
            <person name="Kim J.Y."/>
        </authorList>
    </citation>
    <scope>NUCLEOTIDE SEQUENCE</scope>
    <source>
        <strain>HPL-003</strain>
    </source>
</reference>
<sequence length="312" mass="35196">MTKERKIIFTITILYTLLILYFMFFAFNRMDASEHTTGYTFIFLPDNPFNLPTISDLLHPTLMDLVGFGNLIAFIPFGIFIPLLYRISFIRFITLFFLAIIVMETIQALSFLGSFDINDALLNSLGAAVGFGAYKLGFRSSNIRRNIVITSISCMVLFLGVWGLSGIVDKALTKEEGPFVAINELIDSSGNISTGNNINSFRISGQDIKPRFNMYGVEGRNIETFTYKYKEQMIFSLYYGTPEPSDYSGSVRVSVDGQEVLNSSGEGQRLHPELFPAMFSIPIQAGGELTITIEGNEKVWDVGYRKMQYFWN</sequence>
<proteinExistence type="predicted"/>
<keyword evidence="1" id="KW-0472">Membrane</keyword>